<evidence type="ECO:0000313" key="1">
    <source>
        <dbReference type="EMBL" id="MBL4952109.1"/>
    </source>
</evidence>
<gene>
    <name evidence="1" type="ORF">JK635_07780</name>
</gene>
<dbReference type="Proteomes" id="UP000623967">
    <property type="component" value="Unassembled WGS sequence"/>
</dbReference>
<sequence>MAEIIAKCPACGGDIVENAKAYGCRNWKEEDGGCKVTIWKNQLEKLGKKSITKQEAKQLLGGTGKTSKKVKLVSPKTGKEFETYLVLDENYKIQFQFD</sequence>
<reference evidence="1 2" key="1">
    <citation type="submission" date="2021-01" db="EMBL/GenBank/DDBJ databases">
        <title>Genome public.</title>
        <authorList>
            <person name="Liu C."/>
            <person name="Sun Q."/>
        </authorList>
    </citation>
    <scope>NUCLEOTIDE SEQUENCE [LARGE SCALE GENOMIC DNA]</scope>
    <source>
        <strain evidence="1 2">YIM B02564</strain>
    </source>
</reference>
<dbReference type="InterPro" id="IPR025589">
    <property type="entry name" value="Toprim_C_rpt"/>
</dbReference>
<dbReference type="EMBL" id="JAESWB010000134">
    <property type="protein sequence ID" value="MBL4952109.1"/>
    <property type="molecule type" value="Genomic_DNA"/>
</dbReference>
<evidence type="ECO:0008006" key="3">
    <source>
        <dbReference type="Google" id="ProtNLM"/>
    </source>
</evidence>
<dbReference type="Pfam" id="PF13342">
    <property type="entry name" value="Toprim_Crpt"/>
    <property type="match status" value="1"/>
</dbReference>
<keyword evidence="2" id="KW-1185">Reference proteome</keyword>
<organism evidence="1 2">
    <name type="scientific">Neobacillus paridis</name>
    <dbReference type="NCBI Taxonomy" id="2803862"/>
    <lineage>
        <taxon>Bacteria</taxon>
        <taxon>Bacillati</taxon>
        <taxon>Bacillota</taxon>
        <taxon>Bacilli</taxon>
        <taxon>Bacillales</taxon>
        <taxon>Bacillaceae</taxon>
        <taxon>Neobacillus</taxon>
    </lineage>
</organism>
<comment type="caution">
    <text evidence="1">The sequence shown here is derived from an EMBL/GenBank/DDBJ whole genome shotgun (WGS) entry which is preliminary data.</text>
</comment>
<name>A0ABS1TN09_9BACI</name>
<proteinExistence type="predicted"/>
<dbReference type="RefSeq" id="WP_202653388.1">
    <property type="nucleotide sequence ID" value="NZ_JAESWB010000134.1"/>
</dbReference>
<evidence type="ECO:0000313" key="2">
    <source>
        <dbReference type="Proteomes" id="UP000623967"/>
    </source>
</evidence>
<protein>
    <recommendedName>
        <fullName evidence="3">DNA topoisomerase III</fullName>
    </recommendedName>
</protein>
<accession>A0ABS1TN09</accession>